<evidence type="ECO:0000313" key="3">
    <source>
        <dbReference type="Proteomes" id="UP000654075"/>
    </source>
</evidence>
<keyword evidence="1" id="KW-1133">Transmembrane helix</keyword>
<protein>
    <submittedName>
        <fullName evidence="2">Uncharacterized protein</fullName>
    </submittedName>
</protein>
<gene>
    <name evidence="2" type="ORF">PGLA1383_LOCUS7614</name>
</gene>
<reference evidence="2" key="1">
    <citation type="submission" date="2021-02" db="EMBL/GenBank/DDBJ databases">
        <authorList>
            <person name="Dougan E. K."/>
            <person name="Rhodes N."/>
            <person name="Thang M."/>
            <person name="Chan C."/>
        </authorList>
    </citation>
    <scope>NUCLEOTIDE SEQUENCE</scope>
</reference>
<feature type="transmembrane region" description="Helical" evidence="1">
    <location>
        <begin position="24"/>
        <end position="42"/>
    </location>
</feature>
<name>A0A813DRG7_POLGL</name>
<feature type="transmembrane region" description="Helical" evidence="1">
    <location>
        <begin position="49"/>
        <end position="68"/>
    </location>
</feature>
<proteinExistence type="predicted"/>
<evidence type="ECO:0000313" key="2">
    <source>
        <dbReference type="EMBL" id="CAE8588831.1"/>
    </source>
</evidence>
<comment type="caution">
    <text evidence="2">The sequence shown here is derived from an EMBL/GenBank/DDBJ whole genome shotgun (WGS) entry which is preliminary data.</text>
</comment>
<feature type="non-terminal residue" evidence="2">
    <location>
        <position position="1"/>
    </location>
</feature>
<keyword evidence="3" id="KW-1185">Reference proteome</keyword>
<keyword evidence="1" id="KW-0472">Membrane</keyword>
<keyword evidence="1" id="KW-0812">Transmembrane</keyword>
<dbReference type="Proteomes" id="UP000654075">
    <property type="component" value="Unassembled WGS sequence"/>
</dbReference>
<dbReference type="AlphaFoldDB" id="A0A813DRG7"/>
<sequence>MGGMGGMGGKGGGYGPMGGKGGGYGGNMGMGGGMGGVMAILARASMARLVLGIVFLCACISLPFLNIAQKGLLLSSVQPPQPHYEPKRNISLQPSEALAALLSRGGESVPDLFSTTTPSEAVAAAIKDSEHFAQLWWTPPKLCPASSNPSGQPAQFPGNNFCPPVNIEYFKDHTNRFSHANVSEDYWMLDAPALMAIFSARLSPSRWLVNMGSTAHVLGQTAKRTTGGGDICTPLYSMGYHGVNFDVPPHRSEIISFYKRWPRAIVDADGTPAH</sequence>
<dbReference type="EMBL" id="CAJNNV010003347">
    <property type="protein sequence ID" value="CAE8588831.1"/>
    <property type="molecule type" value="Genomic_DNA"/>
</dbReference>
<accession>A0A813DRG7</accession>
<organism evidence="2 3">
    <name type="scientific">Polarella glacialis</name>
    <name type="common">Dinoflagellate</name>
    <dbReference type="NCBI Taxonomy" id="89957"/>
    <lineage>
        <taxon>Eukaryota</taxon>
        <taxon>Sar</taxon>
        <taxon>Alveolata</taxon>
        <taxon>Dinophyceae</taxon>
        <taxon>Suessiales</taxon>
        <taxon>Suessiaceae</taxon>
        <taxon>Polarella</taxon>
    </lineage>
</organism>
<evidence type="ECO:0000256" key="1">
    <source>
        <dbReference type="SAM" id="Phobius"/>
    </source>
</evidence>